<sequence length="83" mass="9149">MMLEVEIGSVQLVDKGKAAVRLSGTRFGTGLAGSSGFREEPRFGTGFAKPNSWVRKTRYWVPHGTPLLGSQRKKVEKEERAEG</sequence>
<proteinExistence type="predicted"/>
<organism evidence="1 2">
    <name type="scientific">Rubroshorea leprosula</name>
    <dbReference type="NCBI Taxonomy" id="152421"/>
    <lineage>
        <taxon>Eukaryota</taxon>
        <taxon>Viridiplantae</taxon>
        <taxon>Streptophyta</taxon>
        <taxon>Embryophyta</taxon>
        <taxon>Tracheophyta</taxon>
        <taxon>Spermatophyta</taxon>
        <taxon>Magnoliopsida</taxon>
        <taxon>eudicotyledons</taxon>
        <taxon>Gunneridae</taxon>
        <taxon>Pentapetalae</taxon>
        <taxon>rosids</taxon>
        <taxon>malvids</taxon>
        <taxon>Malvales</taxon>
        <taxon>Dipterocarpaceae</taxon>
        <taxon>Rubroshorea</taxon>
    </lineage>
</organism>
<protein>
    <submittedName>
        <fullName evidence="1">Uncharacterized protein</fullName>
    </submittedName>
</protein>
<dbReference type="EMBL" id="BPVZ01000001">
    <property type="protein sequence ID" value="GKU85326.1"/>
    <property type="molecule type" value="Genomic_DNA"/>
</dbReference>
<evidence type="ECO:0000313" key="1">
    <source>
        <dbReference type="EMBL" id="GKU85326.1"/>
    </source>
</evidence>
<gene>
    <name evidence="1" type="ORF">SLEP1_g6</name>
</gene>
<dbReference type="Proteomes" id="UP001054252">
    <property type="component" value="Unassembled WGS sequence"/>
</dbReference>
<name>A0AAV5HIF9_9ROSI</name>
<reference evidence="1 2" key="1">
    <citation type="journal article" date="2021" name="Commun. Biol.">
        <title>The genome of Shorea leprosula (Dipterocarpaceae) highlights the ecological relevance of drought in aseasonal tropical rainforests.</title>
        <authorList>
            <person name="Ng K.K.S."/>
            <person name="Kobayashi M.J."/>
            <person name="Fawcett J.A."/>
            <person name="Hatakeyama M."/>
            <person name="Paape T."/>
            <person name="Ng C.H."/>
            <person name="Ang C.C."/>
            <person name="Tnah L.H."/>
            <person name="Lee C.T."/>
            <person name="Nishiyama T."/>
            <person name="Sese J."/>
            <person name="O'Brien M.J."/>
            <person name="Copetti D."/>
            <person name="Mohd Noor M.I."/>
            <person name="Ong R.C."/>
            <person name="Putra M."/>
            <person name="Sireger I.Z."/>
            <person name="Indrioko S."/>
            <person name="Kosugi Y."/>
            <person name="Izuno A."/>
            <person name="Isagi Y."/>
            <person name="Lee S.L."/>
            <person name="Shimizu K.K."/>
        </authorList>
    </citation>
    <scope>NUCLEOTIDE SEQUENCE [LARGE SCALE GENOMIC DNA]</scope>
    <source>
        <strain evidence="1">214</strain>
    </source>
</reference>
<comment type="caution">
    <text evidence="1">The sequence shown here is derived from an EMBL/GenBank/DDBJ whole genome shotgun (WGS) entry which is preliminary data.</text>
</comment>
<evidence type="ECO:0000313" key="2">
    <source>
        <dbReference type="Proteomes" id="UP001054252"/>
    </source>
</evidence>
<keyword evidence="2" id="KW-1185">Reference proteome</keyword>
<dbReference type="AlphaFoldDB" id="A0AAV5HIF9"/>
<accession>A0AAV5HIF9</accession>